<accession>A0A9X1T9R3</accession>
<reference evidence="2" key="1">
    <citation type="submission" date="2022-01" db="EMBL/GenBank/DDBJ databases">
        <title>Jiella avicenniae sp. nov., a novel endophytic bacterium isolated from bark of Avicennia marina.</title>
        <authorList>
            <person name="Tuo L."/>
        </authorList>
    </citation>
    <scope>NUCLEOTIDE SEQUENCE</scope>
    <source>
        <strain evidence="2">CBK1P-4</strain>
    </source>
</reference>
<dbReference type="Proteomes" id="UP001139035">
    <property type="component" value="Unassembled WGS sequence"/>
</dbReference>
<evidence type="ECO:0000313" key="3">
    <source>
        <dbReference type="Proteomes" id="UP001139035"/>
    </source>
</evidence>
<gene>
    <name evidence="2" type="ORF">LZD57_01120</name>
</gene>
<sequence>MIRFVIKVGFFLGLIALVVPREDDGTAGPPINPFALLYGAQAAVSDLSNFCERAPSACAAGGDVARFAGERVAEGLAIAYGFVGSAVSERRGAGSSGGPVQTAGTVAAEPRSGSGDDAPVTASPARTDAVTTAAISARAPAMPHVAIPRDRALDAPAGAALGQRVVGAGRLPKVESRPLQTATRSDRPAKTVPVPVPAPRT</sequence>
<evidence type="ECO:0000313" key="2">
    <source>
        <dbReference type="EMBL" id="MCE7026578.1"/>
    </source>
</evidence>
<dbReference type="AlphaFoldDB" id="A0A9X1T9R3"/>
<dbReference type="RefSeq" id="WP_233717270.1">
    <property type="nucleotide sequence ID" value="NZ_JAJUWU010000001.1"/>
</dbReference>
<dbReference type="Pfam" id="PF17264">
    <property type="entry name" value="DUF5330"/>
    <property type="match status" value="1"/>
</dbReference>
<organism evidence="2 3">
    <name type="scientific">Jiella avicenniae</name>
    <dbReference type="NCBI Taxonomy" id="2907202"/>
    <lineage>
        <taxon>Bacteria</taxon>
        <taxon>Pseudomonadati</taxon>
        <taxon>Pseudomonadota</taxon>
        <taxon>Alphaproteobacteria</taxon>
        <taxon>Hyphomicrobiales</taxon>
        <taxon>Aurantimonadaceae</taxon>
        <taxon>Jiella</taxon>
    </lineage>
</organism>
<comment type="caution">
    <text evidence="2">The sequence shown here is derived from an EMBL/GenBank/DDBJ whole genome shotgun (WGS) entry which is preliminary data.</text>
</comment>
<proteinExistence type="predicted"/>
<feature type="region of interest" description="Disordered" evidence="1">
    <location>
        <begin position="91"/>
        <end position="127"/>
    </location>
</feature>
<name>A0A9X1T9R3_9HYPH</name>
<feature type="region of interest" description="Disordered" evidence="1">
    <location>
        <begin position="171"/>
        <end position="201"/>
    </location>
</feature>
<protein>
    <submittedName>
        <fullName evidence="2">DUF5330 domain-containing protein</fullName>
    </submittedName>
</protein>
<dbReference type="InterPro" id="IPR035220">
    <property type="entry name" value="DUF5330"/>
</dbReference>
<keyword evidence="3" id="KW-1185">Reference proteome</keyword>
<evidence type="ECO:0000256" key="1">
    <source>
        <dbReference type="SAM" id="MobiDB-lite"/>
    </source>
</evidence>
<dbReference type="EMBL" id="JAJUWU010000001">
    <property type="protein sequence ID" value="MCE7026578.1"/>
    <property type="molecule type" value="Genomic_DNA"/>
</dbReference>